<evidence type="ECO:0000313" key="2">
    <source>
        <dbReference type="EMBL" id="MET3643508.1"/>
    </source>
</evidence>
<dbReference type="EMBL" id="JBEPMK010000001">
    <property type="protein sequence ID" value="MET3643508.1"/>
    <property type="molecule type" value="Genomic_DNA"/>
</dbReference>
<dbReference type="PIRSF" id="PIRSF031501">
    <property type="entry name" value="QueT"/>
    <property type="match status" value="1"/>
</dbReference>
<name>A0ABV2JHX1_9STRE</name>
<dbReference type="Proteomes" id="UP001549055">
    <property type="component" value="Unassembled WGS sequence"/>
</dbReference>
<keyword evidence="1" id="KW-0472">Membrane</keyword>
<feature type="transmembrane region" description="Helical" evidence="1">
    <location>
        <begin position="12"/>
        <end position="35"/>
    </location>
</feature>
<feature type="transmembrane region" description="Helical" evidence="1">
    <location>
        <begin position="139"/>
        <end position="160"/>
    </location>
</feature>
<keyword evidence="1" id="KW-1133">Transmembrane helix</keyword>
<evidence type="ECO:0000256" key="1">
    <source>
        <dbReference type="SAM" id="Phobius"/>
    </source>
</evidence>
<feature type="transmembrane region" description="Helical" evidence="1">
    <location>
        <begin position="56"/>
        <end position="72"/>
    </location>
</feature>
<dbReference type="PANTHER" id="PTHR40044:SF1">
    <property type="entry name" value="INTEGRAL MEMBRANE PROTEIN"/>
    <property type="match status" value="1"/>
</dbReference>
<proteinExistence type="predicted"/>
<reference evidence="2 3" key="1">
    <citation type="submission" date="2024-06" db="EMBL/GenBank/DDBJ databases">
        <title>Genomic Encyclopedia of Type Strains, Phase IV (KMG-IV): sequencing the most valuable type-strain genomes for metagenomic binning, comparative biology and taxonomic classification.</title>
        <authorList>
            <person name="Goeker M."/>
        </authorList>
    </citation>
    <scope>NUCLEOTIDE SEQUENCE [LARGE SCALE GENOMIC DNA]</scope>
    <source>
        <strain evidence="2 3">DSM 15349</strain>
    </source>
</reference>
<comment type="caution">
    <text evidence="2">The sequence shown here is derived from an EMBL/GenBank/DDBJ whole genome shotgun (WGS) entry which is preliminary data.</text>
</comment>
<protein>
    <submittedName>
        <fullName evidence="2">Membrane protein</fullName>
    </submittedName>
</protein>
<accession>A0ABV2JHX1</accession>
<dbReference type="InterPro" id="IPR010387">
    <property type="entry name" value="QueT"/>
</dbReference>
<dbReference type="Pfam" id="PF06177">
    <property type="entry name" value="QueT"/>
    <property type="match status" value="1"/>
</dbReference>
<dbReference type="RefSeq" id="WP_253362503.1">
    <property type="nucleotide sequence ID" value="NZ_JALJXU010000001.1"/>
</dbReference>
<keyword evidence="3" id="KW-1185">Reference proteome</keyword>
<keyword evidence="1" id="KW-0812">Transmembrane</keyword>
<organism evidence="2 3">
    <name type="scientific">Streptococcus gallinaceus</name>
    <dbReference type="NCBI Taxonomy" id="165758"/>
    <lineage>
        <taxon>Bacteria</taxon>
        <taxon>Bacillati</taxon>
        <taxon>Bacillota</taxon>
        <taxon>Bacilli</taxon>
        <taxon>Lactobacillales</taxon>
        <taxon>Streptococcaceae</taxon>
        <taxon>Streptococcus</taxon>
    </lineage>
</organism>
<sequence length="171" mass="19193">MNTSKWSVRDVAQVALVAAVYVILTVTPPLNAIAYGAYQFRISEMLNFLAFYNRKYIAGLTIGCMIANLYSFGVIDVFVGGGSTLLFVTLGVILFGKYKKERLFNGFFNKAFVYFSIFFSLSMFTIALELKVIAEAPFFLTWFTTAIGEFASLLVGAWLIEKISQRIDFTK</sequence>
<evidence type="ECO:0000313" key="3">
    <source>
        <dbReference type="Proteomes" id="UP001549055"/>
    </source>
</evidence>
<dbReference type="PANTHER" id="PTHR40044">
    <property type="entry name" value="INTEGRAL MEMBRANE PROTEIN-RELATED"/>
    <property type="match status" value="1"/>
</dbReference>
<gene>
    <name evidence="2" type="ORF">ABID27_000125</name>
</gene>
<feature type="transmembrane region" description="Helical" evidence="1">
    <location>
        <begin position="107"/>
        <end position="127"/>
    </location>
</feature>
<feature type="transmembrane region" description="Helical" evidence="1">
    <location>
        <begin position="78"/>
        <end position="95"/>
    </location>
</feature>